<evidence type="ECO:0000313" key="2">
    <source>
        <dbReference type="EMBL" id="QHS97627.1"/>
    </source>
</evidence>
<proteinExistence type="predicted"/>
<sequence length="506" mass="55326">MSKAVQLSACDSQSVSCEGDSAPDVSLLDMNEKDSSGENWASDPLNSKEEFLTGDDVPDFLDFDNYSEKARLMSASSSPLLPLPTSGDWVEYEFVDATSRPQGSGIYAYRLGDKPTFQTKDVWSVEVEECLQQMRPGEIKAFKCALGQSPVRIHLKSHVKRHVLSGGHTLDVKSESQNMKQATLGSVVFYSIDDVSRRMTLDAPPTADAVGEALLTLKVGELGLLTLAGAAQKQTISVLHVSTYEDVSPLSDGSLLKLTLDSPLGGFECPRPGHTIEATIDGAPAAWQWGLGEVDNHLEFAALSVGCGQSAEFTRFTEDGDKISFLLRICHIGAVTPDAASEPSSLEERCCIIAKKLFLIGNYTLARWHWRYVCDRLSHVLSVTESEINDPDDHKKQTAIAARAYGNLAVVEGRLGRFGGAVDAAQKNMTLLPDQSKRAKDYLRLAIALESNNLLEEARGTCSVVLRCPDVSPSDRETVRKIFGCTAKKHKLQVEEERSFCQRMFA</sequence>
<evidence type="ECO:0008006" key="3">
    <source>
        <dbReference type="Google" id="ProtNLM"/>
    </source>
</evidence>
<organism evidence="2">
    <name type="scientific">viral metagenome</name>
    <dbReference type="NCBI Taxonomy" id="1070528"/>
    <lineage>
        <taxon>unclassified sequences</taxon>
        <taxon>metagenomes</taxon>
        <taxon>organismal metagenomes</taxon>
    </lineage>
</organism>
<protein>
    <recommendedName>
        <fullName evidence="3">Tetratricopeptide repeat protein</fullName>
    </recommendedName>
</protein>
<dbReference type="Gene3D" id="1.25.40.10">
    <property type="entry name" value="Tetratricopeptide repeat domain"/>
    <property type="match status" value="1"/>
</dbReference>
<reference evidence="2" key="1">
    <citation type="journal article" date="2020" name="Nature">
        <title>Giant virus diversity and host interactions through global metagenomics.</title>
        <authorList>
            <person name="Schulz F."/>
            <person name="Roux S."/>
            <person name="Paez-Espino D."/>
            <person name="Jungbluth S."/>
            <person name="Walsh D.A."/>
            <person name="Denef V.J."/>
            <person name="McMahon K.D."/>
            <person name="Konstantinidis K.T."/>
            <person name="Eloe-Fadrosh E.A."/>
            <person name="Kyrpides N.C."/>
            <person name="Woyke T."/>
        </authorList>
    </citation>
    <scope>NUCLEOTIDE SEQUENCE</scope>
    <source>
        <strain evidence="2">GVMAG-M-3300020182-33</strain>
    </source>
</reference>
<dbReference type="SUPFAM" id="SSF48452">
    <property type="entry name" value="TPR-like"/>
    <property type="match status" value="1"/>
</dbReference>
<dbReference type="InterPro" id="IPR011990">
    <property type="entry name" value="TPR-like_helical_dom_sf"/>
</dbReference>
<dbReference type="AlphaFoldDB" id="A0A6C0BZ49"/>
<dbReference type="EMBL" id="MN739301">
    <property type="protein sequence ID" value="QHS97627.1"/>
    <property type="molecule type" value="Genomic_DNA"/>
</dbReference>
<feature type="region of interest" description="Disordered" evidence="1">
    <location>
        <begin position="1"/>
        <end position="45"/>
    </location>
</feature>
<evidence type="ECO:0000256" key="1">
    <source>
        <dbReference type="SAM" id="MobiDB-lite"/>
    </source>
</evidence>
<name>A0A6C0BZ49_9ZZZZ</name>
<accession>A0A6C0BZ49</accession>